<accession>S3CN63</accession>
<feature type="compositionally biased region" description="Basic residues" evidence="1">
    <location>
        <begin position="55"/>
        <end position="76"/>
    </location>
</feature>
<organism evidence="2 3">
    <name type="scientific">Sutterella wadsworthensis HGA0223</name>
    <dbReference type="NCBI Taxonomy" id="1203554"/>
    <lineage>
        <taxon>Bacteria</taxon>
        <taxon>Pseudomonadati</taxon>
        <taxon>Pseudomonadota</taxon>
        <taxon>Betaproteobacteria</taxon>
        <taxon>Burkholderiales</taxon>
        <taxon>Sutterellaceae</taxon>
        <taxon>Sutterella</taxon>
    </lineage>
</organism>
<keyword evidence="3" id="KW-1185">Reference proteome</keyword>
<gene>
    <name evidence="2" type="ORF">HMPREF1476_00221</name>
</gene>
<sequence length="76" mass="8710">MTSRAAGRIPNWGNRVTQIFPSFADPSAKSHKGGHLHGRQAYDADSNPPSPIHILQKKTRRKAQRRNHGRRRYVLR</sequence>
<dbReference type="EMBL" id="ATCF01000004">
    <property type="protein sequence ID" value="EPE01985.1"/>
    <property type="molecule type" value="Genomic_DNA"/>
</dbReference>
<feature type="region of interest" description="Disordered" evidence="1">
    <location>
        <begin position="23"/>
        <end position="76"/>
    </location>
</feature>
<evidence type="ECO:0000313" key="3">
    <source>
        <dbReference type="Proteomes" id="UP000014400"/>
    </source>
</evidence>
<feature type="compositionally biased region" description="Basic residues" evidence="1">
    <location>
        <begin position="29"/>
        <end position="38"/>
    </location>
</feature>
<evidence type="ECO:0000313" key="2">
    <source>
        <dbReference type="EMBL" id="EPE01985.1"/>
    </source>
</evidence>
<protein>
    <submittedName>
        <fullName evidence="2">Uncharacterized protein</fullName>
    </submittedName>
</protein>
<dbReference type="Proteomes" id="UP000014400">
    <property type="component" value="Unassembled WGS sequence"/>
</dbReference>
<dbReference type="AlphaFoldDB" id="S3CN63"/>
<dbReference type="STRING" id="1203554.HMPREF1476_00221"/>
<dbReference type="HOGENOM" id="CLU_2653153_0_0_4"/>
<comment type="caution">
    <text evidence="2">The sequence shown here is derived from an EMBL/GenBank/DDBJ whole genome shotgun (WGS) entry which is preliminary data.</text>
</comment>
<proteinExistence type="predicted"/>
<name>S3CN63_9BURK</name>
<reference evidence="2 3" key="1">
    <citation type="submission" date="2013-04" db="EMBL/GenBank/DDBJ databases">
        <title>The Genome Sequence of Sutterella wadsworthensis HGA0223.</title>
        <authorList>
            <consortium name="The Broad Institute Genomics Platform"/>
            <person name="Earl A."/>
            <person name="Ward D."/>
            <person name="Feldgarden M."/>
            <person name="Gevers D."/>
            <person name="Schmidt T.M."/>
            <person name="Dover J."/>
            <person name="Dai D."/>
            <person name="Walker B."/>
            <person name="Young S."/>
            <person name="Zeng Q."/>
            <person name="Gargeya S."/>
            <person name="Fitzgerald M."/>
            <person name="Haas B."/>
            <person name="Abouelleil A."/>
            <person name="Allen A.W."/>
            <person name="Alvarado L."/>
            <person name="Arachchi H.M."/>
            <person name="Berlin A.M."/>
            <person name="Chapman S.B."/>
            <person name="Gainer-Dewar J."/>
            <person name="Goldberg J."/>
            <person name="Griggs A."/>
            <person name="Gujja S."/>
            <person name="Hansen M."/>
            <person name="Howarth C."/>
            <person name="Imamovic A."/>
            <person name="Ireland A."/>
            <person name="Larimer J."/>
            <person name="McCowan C."/>
            <person name="Murphy C."/>
            <person name="Pearson M."/>
            <person name="Poon T.W."/>
            <person name="Priest M."/>
            <person name="Roberts A."/>
            <person name="Saif S."/>
            <person name="Shea T."/>
            <person name="Sisk P."/>
            <person name="Sykes S."/>
            <person name="Wortman J."/>
            <person name="Nusbaum C."/>
            <person name="Birren B."/>
        </authorList>
    </citation>
    <scope>NUCLEOTIDE SEQUENCE [LARGE SCALE GENOMIC DNA]</scope>
    <source>
        <strain evidence="2 3">HGA0223</strain>
    </source>
</reference>
<evidence type="ECO:0000256" key="1">
    <source>
        <dbReference type="SAM" id="MobiDB-lite"/>
    </source>
</evidence>